<comment type="similarity">
    <text evidence="1">Belongs to the sulfatase family.</text>
</comment>
<dbReference type="InterPro" id="IPR052701">
    <property type="entry name" value="GAG_Ulvan_Degrading_Sulfatases"/>
</dbReference>
<protein>
    <submittedName>
        <fullName evidence="5">Arylsulfatase</fullName>
    </submittedName>
</protein>
<organism evidence="5 6">
    <name type="scientific">Rhodopirellula sallentina SM41</name>
    <dbReference type="NCBI Taxonomy" id="1263870"/>
    <lineage>
        <taxon>Bacteria</taxon>
        <taxon>Pseudomonadati</taxon>
        <taxon>Planctomycetota</taxon>
        <taxon>Planctomycetia</taxon>
        <taxon>Pirellulales</taxon>
        <taxon>Pirellulaceae</taxon>
        <taxon>Rhodopirellula</taxon>
    </lineage>
</organism>
<dbReference type="PANTHER" id="PTHR43751">
    <property type="entry name" value="SULFATASE"/>
    <property type="match status" value="1"/>
</dbReference>
<accession>M5U4P5</accession>
<keyword evidence="3" id="KW-0732">Signal</keyword>
<dbReference type="InterPro" id="IPR024607">
    <property type="entry name" value="Sulfatase_CS"/>
</dbReference>
<evidence type="ECO:0000313" key="6">
    <source>
        <dbReference type="Proteomes" id="UP000011885"/>
    </source>
</evidence>
<dbReference type="EMBL" id="ANOH01000147">
    <property type="protein sequence ID" value="EMI56432.1"/>
    <property type="molecule type" value="Genomic_DNA"/>
</dbReference>
<dbReference type="Gene3D" id="3.40.720.10">
    <property type="entry name" value="Alkaline Phosphatase, subunit A"/>
    <property type="match status" value="1"/>
</dbReference>
<dbReference type="PROSITE" id="PS00523">
    <property type="entry name" value="SULFATASE_1"/>
    <property type="match status" value="1"/>
</dbReference>
<reference evidence="5 6" key="1">
    <citation type="journal article" date="2013" name="Mar. Genomics">
        <title>Expression of sulfatases in Rhodopirellula baltica and the diversity of sulfatases in the genus Rhodopirellula.</title>
        <authorList>
            <person name="Wegner C.E."/>
            <person name="Richter-Heitmann T."/>
            <person name="Klindworth A."/>
            <person name="Klockow C."/>
            <person name="Richter M."/>
            <person name="Achstetter T."/>
            <person name="Glockner F.O."/>
            <person name="Harder J."/>
        </authorList>
    </citation>
    <scope>NUCLEOTIDE SEQUENCE [LARGE SCALE GENOMIC DNA]</scope>
    <source>
        <strain evidence="5 6">SM41</strain>
    </source>
</reference>
<evidence type="ECO:0000313" key="5">
    <source>
        <dbReference type="EMBL" id="EMI56432.1"/>
    </source>
</evidence>
<sequence length="459" mass="50978">MMKHLLVCLFAIVLVASVLAKPASAQSGRPPNIIFILADDLGYGDLSCYGQTKFQTPNIDALAERGMRFTQHYSGSAVCAPSRCSLMTGLHTGHTPVKGNAEHAPEGQMPMPADTFTIGHLLQSAGYKTGVFGKWGLGYPGSASAPLKMGFDRFYGYNCQRIAHCYYPAFLWNDDKRELLWGNVASHSRDYAPDLIHDKAIEFIRENKDQPFFCYYAAIQPHADMIAPDEYMGRYRGKFLPEFDYPGDYYLPQPEGHAAFAAMVAVLDDYVGEVMAELDDLGIADNTLVVFSSDNGPHEEGGHDPKYFDSNAVMKGVKRDLYEGGVRVPMIAVWPDQIAAGSQSDHVCAFWDFMPTMAELAGVSLQRDTDGISIVPTLLNRSNQEQHAYLYWDFPAKGGREAMRRGDWKAVRYNLKQNPDAPIELYNLTNDVGETNDVADSHPEVVQEIGSLMQEARSR</sequence>
<evidence type="ECO:0000256" key="1">
    <source>
        <dbReference type="ARBA" id="ARBA00008779"/>
    </source>
</evidence>
<evidence type="ECO:0000256" key="2">
    <source>
        <dbReference type="ARBA" id="ARBA00022801"/>
    </source>
</evidence>
<dbReference type="PANTHER" id="PTHR43751:SF3">
    <property type="entry name" value="SULFATASE N-TERMINAL DOMAIN-CONTAINING PROTEIN"/>
    <property type="match status" value="1"/>
</dbReference>
<keyword evidence="2" id="KW-0378">Hydrolase</keyword>
<dbReference type="Pfam" id="PF00884">
    <property type="entry name" value="Sulfatase"/>
    <property type="match status" value="1"/>
</dbReference>
<keyword evidence="6" id="KW-1185">Reference proteome</keyword>
<feature type="signal peptide" evidence="3">
    <location>
        <begin position="1"/>
        <end position="20"/>
    </location>
</feature>
<gene>
    <name evidence="5" type="ORF">RSSM_02128</name>
</gene>
<dbReference type="SUPFAM" id="SSF53649">
    <property type="entry name" value="Alkaline phosphatase-like"/>
    <property type="match status" value="1"/>
</dbReference>
<proteinExistence type="inferred from homology"/>
<comment type="caution">
    <text evidence="5">The sequence shown here is derived from an EMBL/GenBank/DDBJ whole genome shotgun (WGS) entry which is preliminary data.</text>
</comment>
<evidence type="ECO:0000256" key="3">
    <source>
        <dbReference type="SAM" id="SignalP"/>
    </source>
</evidence>
<dbReference type="InterPro" id="IPR000917">
    <property type="entry name" value="Sulfatase_N"/>
</dbReference>
<dbReference type="PATRIC" id="fig|1263870.3.peg.2268"/>
<dbReference type="AlphaFoldDB" id="M5U4P5"/>
<dbReference type="RefSeq" id="WP_008677319.1">
    <property type="nucleotide sequence ID" value="NZ_ANOH01000147.1"/>
</dbReference>
<dbReference type="Gene3D" id="3.30.1120.10">
    <property type="match status" value="1"/>
</dbReference>
<dbReference type="Proteomes" id="UP000011885">
    <property type="component" value="Unassembled WGS sequence"/>
</dbReference>
<dbReference type="InterPro" id="IPR017850">
    <property type="entry name" value="Alkaline_phosphatase_core_sf"/>
</dbReference>
<dbReference type="CDD" id="cd16145">
    <property type="entry name" value="ARS_like"/>
    <property type="match status" value="1"/>
</dbReference>
<dbReference type="GO" id="GO:0016787">
    <property type="term" value="F:hydrolase activity"/>
    <property type="evidence" value="ECO:0007669"/>
    <property type="project" value="UniProtKB-KW"/>
</dbReference>
<feature type="chain" id="PRO_5004072872" evidence="3">
    <location>
        <begin position="21"/>
        <end position="459"/>
    </location>
</feature>
<name>M5U4P5_9BACT</name>
<evidence type="ECO:0000259" key="4">
    <source>
        <dbReference type="Pfam" id="PF00884"/>
    </source>
</evidence>
<feature type="domain" description="Sulfatase N-terminal" evidence="4">
    <location>
        <begin position="31"/>
        <end position="363"/>
    </location>
</feature>